<dbReference type="Proteomes" id="UP000277928">
    <property type="component" value="Unassembled WGS sequence"/>
</dbReference>
<protein>
    <submittedName>
        <fullName evidence="1">Uncharacterized protein</fullName>
    </submittedName>
</protein>
<dbReference type="EMBL" id="UYRX01000304">
    <property type="protein sequence ID" value="VDK79689.1"/>
    <property type="molecule type" value="Genomic_DNA"/>
</dbReference>
<accession>A0A3P6T8Q5</accession>
<name>A0A3P6T8Q5_LITSI</name>
<evidence type="ECO:0000313" key="1">
    <source>
        <dbReference type="EMBL" id="VDK79689.1"/>
    </source>
</evidence>
<keyword evidence="2" id="KW-1185">Reference proteome</keyword>
<dbReference type="OrthoDB" id="10461470at2759"/>
<gene>
    <name evidence="1" type="ORF">NLS_LOCUS4619</name>
</gene>
<reference evidence="1 2" key="1">
    <citation type="submission" date="2018-08" db="EMBL/GenBank/DDBJ databases">
        <authorList>
            <person name="Laetsch R D."/>
            <person name="Stevens L."/>
            <person name="Kumar S."/>
            <person name="Blaxter L. M."/>
        </authorList>
    </citation>
    <scope>NUCLEOTIDE SEQUENCE [LARGE SCALE GENOMIC DNA]</scope>
</reference>
<organism evidence="1 2">
    <name type="scientific">Litomosoides sigmodontis</name>
    <name type="common">Filarial nematode worm</name>
    <dbReference type="NCBI Taxonomy" id="42156"/>
    <lineage>
        <taxon>Eukaryota</taxon>
        <taxon>Metazoa</taxon>
        <taxon>Ecdysozoa</taxon>
        <taxon>Nematoda</taxon>
        <taxon>Chromadorea</taxon>
        <taxon>Rhabditida</taxon>
        <taxon>Spirurina</taxon>
        <taxon>Spiruromorpha</taxon>
        <taxon>Filarioidea</taxon>
        <taxon>Onchocercidae</taxon>
        <taxon>Litomosoides</taxon>
    </lineage>
</organism>
<proteinExistence type="predicted"/>
<evidence type="ECO:0000313" key="2">
    <source>
        <dbReference type="Proteomes" id="UP000277928"/>
    </source>
</evidence>
<dbReference type="AlphaFoldDB" id="A0A3P6T8Q5"/>
<sequence length="136" mass="16151">MLWKRFVCTRSVTISQRNCNSLVSVPTVLLSYFCRRSSLYYCYYRPCQRPILPFSDSVRYMHDSFSKNPSTSTGIRLTDEEQLPTKEQLFYVDCLTDVLVPGFLKSQKEFFKFMKLCTKDIVYDDSIFNRHTQYRA</sequence>